<evidence type="ECO:0000256" key="4">
    <source>
        <dbReference type="ARBA" id="ARBA00061571"/>
    </source>
</evidence>
<feature type="domain" description="ABC transporter" evidence="6">
    <location>
        <begin position="2"/>
        <end position="246"/>
    </location>
</feature>
<evidence type="ECO:0000313" key="7">
    <source>
        <dbReference type="EMBL" id="MEJ1248170.1"/>
    </source>
</evidence>
<dbReference type="AlphaFoldDB" id="A0AAW9QS99"/>
<dbReference type="PANTHER" id="PTHR19211">
    <property type="entry name" value="ATP-BINDING TRANSPORT PROTEIN-RELATED"/>
    <property type="match status" value="1"/>
</dbReference>
<dbReference type="Pfam" id="PF00005">
    <property type="entry name" value="ABC_tran"/>
    <property type="match status" value="2"/>
</dbReference>
<organism evidence="7 8">
    <name type="scientific">Denitratimonas tolerans</name>
    <dbReference type="NCBI Taxonomy" id="1338420"/>
    <lineage>
        <taxon>Bacteria</taxon>
        <taxon>Pseudomonadati</taxon>
        <taxon>Pseudomonadota</taxon>
        <taxon>Gammaproteobacteria</taxon>
        <taxon>Lysobacterales</taxon>
        <taxon>Lysobacteraceae</taxon>
        <taxon>Denitratimonas</taxon>
    </lineage>
</organism>
<dbReference type="CDD" id="cd03221">
    <property type="entry name" value="ABCF_EF-3"/>
    <property type="match status" value="2"/>
</dbReference>
<keyword evidence="2" id="KW-0547">Nucleotide-binding</keyword>
<dbReference type="PANTHER" id="PTHR19211:SF14">
    <property type="entry name" value="ATP-BINDING CASSETTE SUB-FAMILY F MEMBER 1"/>
    <property type="match status" value="1"/>
</dbReference>
<evidence type="ECO:0000256" key="5">
    <source>
        <dbReference type="ARBA" id="ARBA00069073"/>
    </source>
</evidence>
<dbReference type="SMART" id="SM00382">
    <property type="entry name" value="AAA"/>
    <property type="match status" value="2"/>
</dbReference>
<gene>
    <name evidence="7" type="ORF">WB794_00540</name>
</gene>
<feature type="domain" description="ABC transporter" evidence="6">
    <location>
        <begin position="339"/>
        <end position="558"/>
    </location>
</feature>
<evidence type="ECO:0000256" key="3">
    <source>
        <dbReference type="ARBA" id="ARBA00022840"/>
    </source>
</evidence>
<dbReference type="InterPro" id="IPR017871">
    <property type="entry name" value="ABC_transporter-like_CS"/>
</dbReference>
<dbReference type="InterPro" id="IPR032781">
    <property type="entry name" value="ABC_tran_Xtn"/>
</dbReference>
<dbReference type="PROSITE" id="PS00211">
    <property type="entry name" value="ABC_TRANSPORTER_1"/>
    <property type="match status" value="2"/>
</dbReference>
<dbReference type="GO" id="GO:0016887">
    <property type="term" value="F:ATP hydrolysis activity"/>
    <property type="evidence" value="ECO:0007669"/>
    <property type="project" value="InterPro"/>
</dbReference>
<keyword evidence="1" id="KW-0677">Repeat</keyword>
<keyword evidence="8" id="KW-1185">Reference proteome</keyword>
<dbReference type="PROSITE" id="PS50893">
    <property type="entry name" value="ABC_TRANSPORTER_2"/>
    <property type="match status" value="2"/>
</dbReference>
<dbReference type="Gene3D" id="3.40.50.300">
    <property type="entry name" value="P-loop containing nucleotide triphosphate hydrolases"/>
    <property type="match status" value="2"/>
</dbReference>
<dbReference type="InterPro" id="IPR050611">
    <property type="entry name" value="ABCF"/>
</dbReference>
<dbReference type="RefSeq" id="WP_337333884.1">
    <property type="nucleotide sequence ID" value="NZ_JBBDHC010000001.1"/>
</dbReference>
<dbReference type="EMBL" id="JBBDHC010000001">
    <property type="protein sequence ID" value="MEJ1248170.1"/>
    <property type="molecule type" value="Genomic_DNA"/>
</dbReference>
<dbReference type="FunFam" id="3.40.50.300:FF:000011">
    <property type="entry name" value="Putative ABC transporter ATP-binding component"/>
    <property type="match status" value="1"/>
</dbReference>
<dbReference type="SUPFAM" id="SSF52540">
    <property type="entry name" value="P-loop containing nucleoside triphosphate hydrolases"/>
    <property type="match status" value="2"/>
</dbReference>
<evidence type="ECO:0000259" key="6">
    <source>
        <dbReference type="PROSITE" id="PS50893"/>
    </source>
</evidence>
<dbReference type="GO" id="GO:0005524">
    <property type="term" value="F:ATP binding"/>
    <property type="evidence" value="ECO:0007669"/>
    <property type="project" value="UniProtKB-KW"/>
</dbReference>
<comment type="similarity">
    <text evidence="4">Belongs to the ABC transporter superfamily. ABCF family. YheS subfamily.</text>
</comment>
<reference evidence="7 8" key="1">
    <citation type="journal article" date="2016" name="Antonie Van Leeuwenhoek">
        <title>Denitratimonas tolerans gen. nov., sp. nov., a denitrifying bacterium isolated from a bioreactor for tannery wastewater treatment.</title>
        <authorList>
            <person name="Han S.I."/>
            <person name="Kim J.O."/>
            <person name="Lee Y.R."/>
            <person name="Ekpeghere K.I."/>
            <person name="Koh S.C."/>
            <person name="Whang K.S."/>
        </authorList>
    </citation>
    <scope>NUCLEOTIDE SEQUENCE [LARGE SCALE GENOMIC DNA]</scope>
    <source>
        <strain evidence="7 8">KACC 17565</strain>
    </source>
</reference>
<dbReference type="Pfam" id="PF12848">
    <property type="entry name" value="ABC_tran_Xtn"/>
    <property type="match status" value="1"/>
</dbReference>
<evidence type="ECO:0000256" key="1">
    <source>
        <dbReference type="ARBA" id="ARBA00022737"/>
    </source>
</evidence>
<evidence type="ECO:0000256" key="2">
    <source>
        <dbReference type="ARBA" id="ARBA00022741"/>
    </source>
</evidence>
<proteinExistence type="inferred from homology"/>
<dbReference type="InterPro" id="IPR027417">
    <property type="entry name" value="P-loop_NTPase"/>
</dbReference>
<name>A0AAW9QS99_9GAMM</name>
<dbReference type="Proteomes" id="UP001364472">
    <property type="component" value="Unassembled WGS sequence"/>
</dbReference>
<dbReference type="InterPro" id="IPR003439">
    <property type="entry name" value="ABC_transporter-like_ATP-bd"/>
</dbReference>
<comment type="caution">
    <text evidence="7">The sequence shown here is derived from an EMBL/GenBank/DDBJ whole genome shotgun (WGS) entry which is preliminary data.</text>
</comment>
<dbReference type="InterPro" id="IPR003593">
    <property type="entry name" value="AAA+_ATPase"/>
</dbReference>
<keyword evidence="3 7" id="KW-0067">ATP-binding</keyword>
<evidence type="ECO:0000313" key="8">
    <source>
        <dbReference type="Proteomes" id="UP001364472"/>
    </source>
</evidence>
<sequence>MISFRNFALRRGPRLLLSQVDLALHAGWRVGVIGRNGCGKSSLFAALMGELEADSGALELPARLRIASVAQETPSLPDAALDFVIGGDAAVAQALREEADATAREDFEAVAIAHQRLGDLGGYDAAARAGRLLHGLGFAPETHARAVSTFSGGWRVRLNLARALMTPSDLLLLDEPTNHLDLDAVLWLEQWLLKYPGMLMLISHDREFLDGVASHILHLHDGRAKLYAGDYTSFERQRAEQLRQQQIAHDKEQAERAHLQAFIDRFRAKATKARQAQSRMKRLEKLAGTEAVRAERALHIAFAEPAKLPTSLVRLADADCGYGPAARDSGFGIRDSMQQELPALANPQSPIPNPGHIVLHGVDFGLESGDRIGLLGPNGAGKSTLVKSLVGELPLLAGERSAHPDLRIGYFAQHTVESLHEGLSPMEHLRLLAPGEGQQAFRDFLGRWNFAGDRAFEPVDGFSGGERARLALALIAWQRPNLLLLDEPTNHLDLDMREALAEALSDFSGAIVLVSHDRHLIGLVCDRFWRVANGRVEEFDGDLDAYAAWLRSRAADGEAAPKAVKAPAAKAAPARRGPDPAIARRIRRIESRLEEIRGARAAVEAALADPALYETHGAQRVAELGFEQASLAREQDALETEWLDLA</sequence>
<protein>
    <recommendedName>
        <fullName evidence="5">Probable ATP-binding protein YheS</fullName>
    </recommendedName>
</protein>
<dbReference type="FunFam" id="3.40.50.300:FF:002053">
    <property type="entry name" value="ABC transporter ATP-binding protein"/>
    <property type="match status" value="1"/>
</dbReference>
<accession>A0AAW9QS99</accession>